<dbReference type="FunFam" id="2.170.150.20:FF:000001">
    <property type="entry name" value="Peptide methionine sulfoxide reductase MsrB"/>
    <property type="match status" value="1"/>
</dbReference>
<dbReference type="GO" id="GO:0033743">
    <property type="term" value="F:peptide-methionine (R)-S-oxide reductase activity"/>
    <property type="evidence" value="ECO:0007669"/>
    <property type="project" value="UniProtKB-EC"/>
</dbReference>
<dbReference type="EC" id="1.8.4.12" evidence="3"/>
<evidence type="ECO:0000313" key="11">
    <source>
        <dbReference type="EMBL" id="RUO72968.1"/>
    </source>
</evidence>
<dbReference type="GO" id="GO:0030091">
    <property type="term" value="P:protein repair"/>
    <property type="evidence" value="ECO:0007669"/>
    <property type="project" value="InterPro"/>
</dbReference>
<dbReference type="PANTHER" id="PTHR10173:SF52">
    <property type="entry name" value="METHIONINE-R-SULFOXIDE REDUCTASE B1"/>
    <property type="match status" value="1"/>
</dbReference>
<dbReference type="OrthoDB" id="4174719at2"/>
<evidence type="ECO:0000256" key="9">
    <source>
        <dbReference type="ARBA" id="ARBA00075819"/>
    </source>
</evidence>
<accession>A0A432Z4X3</accession>
<reference evidence="12" key="1">
    <citation type="journal article" date="2018" name="Front. Microbiol.">
        <title>Genome-Based Analysis Reveals the Taxonomy and Diversity of the Family Idiomarinaceae.</title>
        <authorList>
            <person name="Liu Y."/>
            <person name="Lai Q."/>
            <person name="Shao Z."/>
        </authorList>
    </citation>
    <scope>NUCLEOTIDE SEQUENCE [LARGE SCALE GENOMIC DNA]</scope>
    <source>
        <strain evidence="12">R22</strain>
    </source>
</reference>
<feature type="domain" description="MsrB" evidence="10">
    <location>
        <begin position="11"/>
        <end position="132"/>
    </location>
</feature>
<keyword evidence="12" id="KW-1185">Reference proteome</keyword>
<comment type="catalytic activity">
    <reaction evidence="8">
        <text>L-methionyl-[protein] + [thioredoxin]-disulfide + H2O = L-methionyl-(R)-S-oxide-[protein] + [thioredoxin]-dithiol</text>
        <dbReference type="Rhea" id="RHEA:24164"/>
        <dbReference type="Rhea" id="RHEA-COMP:10698"/>
        <dbReference type="Rhea" id="RHEA-COMP:10700"/>
        <dbReference type="Rhea" id="RHEA-COMP:12313"/>
        <dbReference type="Rhea" id="RHEA-COMP:12314"/>
        <dbReference type="ChEBI" id="CHEBI:15377"/>
        <dbReference type="ChEBI" id="CHEBI:16044"/>
        <dbReference type="ChEBI" id="CHEBI:29950"/>
        <dbReference type="ChEBI" id="CHEBI:45764"/>
        <dbReference type="ChEBI" id="CHEBI:50058"/>
        <dbReference type="EC" id="1.8.4.12"/>
    </reaction>
</comment>
<evidence type="ECO:0000256" key="2">
    <source>
        <dbReference type="ARBA" id="ARBA00007174"/>
    </source>
</evidence>
<protein>
    <recommendedName>
        <fullName evidence="4">Peptide methionine sulfoxide reductase MsrB</fullName>
        <ecNumber evidence="3">1.8.4.12</ecNumber>
    </recommendedName>
    <alternativeName>
        <fullName evidence="9">Peptide-methionine (R)-S-oxide reductase</fullName>
    </alternativeName>
</protein>
<dbReference type="SUPFAM" id="SSF51316">
    <property type="entry name" value="Mss4-like"/>
    <property type="match status" value="1"/>
</dbReference>
<keyword evidence="5" id="KW-0479">Metal-binding</keyword>
<comment type="cofactor">
    <cofactor evidence="1">
        <name>Zn(2+)</name>
        <dbReference type="ChEBI" id="CHEBI:29105"/>
    </cofactor>
</comment>
<evidence type="ECO:0000256" key="7">
    <source>
        <dbReference type="ARBA" id="ARBA00023002"/>
    </source>
</evidence>
<dbReference type="RefSeq" id="WP_126779228.1">
    <property type="nucleotide sequence ID" value="NZ_PIQC01000001.1"/>
</dbReference>
<keyword evidence="7" id="KW-0560">Oxidoreductase</keyword>
<dbReference type="InterPro" id="IPR002579">
    <property type="entry name" value="Met_Sox_Rdtase_MsrB_dom"/>
</dbReference>
<dbReference type="InterPro" id="IPR011057">
    <property type="entry name" value="Mss4-like_sf"/>
</dbReference>
<dbReference type="GO" id="GO:0046872">
    <property type="term" value="F:metal ion binding"/>
    <property type="evidence" value="ECO:0007669"/>
    <property type="project" value="UniProtKB-KW"/>
</dbReference>
<gene>
    <name evidence="11" type="primary">msrB</name>
    <name evidence="11" type="ORF">CWI78_00565</name>
</gene>
<dbReference type="PANTHER" id="PTHR10173">
    <property type="entry name" value="METHIONINE SULFOXIDE REDUCTASE"/>
    <property type="match status" value="1"/>
</dbReference>
<dbReference type="NCBIfam" id="TIGR00357">
    <property type="entry name" value="peptide-methionine (R)-S-oxide reductase MsrB"/>
    <property type="match status" value="1"/>
</dbReference>
<evidence type="ECO:0000256" key="1">
    <source>
        <dbReference type="ARBA" id="ARBA00001947"/>
    </source>
</evidence>
<proteinExistence type="inferred from homology"/>
<name>A0A432Z4X3_9GAMM</name>
<evidence type="ECO:0000256" key="8">
    <source>
        <dbReference type="ARBA" id="ARBA00048488"/>
    </source>
</evidence>
<evidence type="ECO:0000256" key="5">
    <source>
        <dbReference type="ARBA" id="ARBA00022723"/>
    </source>
</evidence>
<organism evidence="11 12">
    <name type="scientific">Idiomarina ramblicola</name>
    <dbReference type="NCBI Taxonomy" id="263724"/>
    <lineage>
        <taxon>Bacteria</taxon>
        <taxon>Pseudomonadati</taxon>
        <taxon>Pseudomonadota</taxon>
        <taxon>Gammaproteobacteria</taxon>
        <taxon>Alteromonadales</taxon>
        <taxon>Idiomarinaceae</taxon>
        <taxon>Idiomarina</taxon>
    </lineage>
</organism>
<dbReference type="Proteomes" id="UP000288058">
    <property type="component" value="Unassembled WGS sequence"/>
</dbReference>
<comment type="caution">
    <text evidence="11">The sequence shown here is derived from an EMBL/GenBank/DDBJ whole genome shotgun (WGS) entry which is preliminary data.</text>
</comment>
<evidence type="ECO:0000256" key="4">
    <source>
        <dbReference type="ARBA" id="ARBA00021130"/>
    </source>
</evidence>
<comment type="similarity">
    <text evidence="2">Belongs to the MsrB Met sulfoxide reductase family.</text>
</comment>
<keyword evidence="6" id="KW-0862">Zinc</keyword>
<dbReference type="Pfam" id="PF01641">
    <property type="entry name" value="SelR"/>
    <property type="match status" value="1"/>
</dbReference>
<dbReference type="GO" id="GO:0006979">
    <property type="term" value="P:response to oxidative stress"/>
    <property type="evidence" value="ECO:0007669"/>
    <property type="project" value="InterPro"/>
</dbReference>
<dbReference type="GO" id="GO:0005737">
    <property type="term" value="C:cytoplasm"/>
    <property type="evidence" value="ECO:0007669"/>
    <property type="project" value="TreeGrafter"/>
</dbReference>
<dbReference type="PROSITE" id="PS51790">
    <property type="entry name" value="MSRB"/>
    <property type="match status" value="1"/>
</dbReference>
<dbReference type="InterPro" id="IPR028427">
    <property type="entry name" value="Met_Sox_Rdtase_MsrB"/>
</dbReference>
<dbReference type="EMBL" id="PIQC01000001">
    <property type="protein sequence ID" value="RUO72968.1"/>
    <property type="molecule type" value="Genomic_DNA"/>
</dbReference>
<dbReference type="AlphaFoldDB" id="A0A432Z4X3"/>
<evidence type="ECO:0000259" key="10">
    <source>
        <dbReference type="PROSITE" id="PS51790"/>
    </source>
</evidence>
<evidence type="ECO:0000313" key="12">
    <source>
        <dbReference type="Proteomes" id="UP000288058"/>
    </source>
</evidence>
<evidence type="ECO:0000256" key="6">
    <source>
        <dbReference type="ARBA" id="ARBA00022833"/>
    </source>
</evidence>
<dbReference type="Gene3D" id="2.170.150.20">
    <property type="entry name" value="Peptide methionine sulfoxide reductase"/>
    <property type="match status" value="1"/>
</dbReference>
<sequence>MSEGEWGSKTEQEWREQLGDEAYYVLREKGTERPFSGKYLSCDKEGVYRCAGCGQKLFEADHQFDAHCGWPSFDKAIQGAVEYIEDQSHGMMRTEILCSRCGGHLGHVFDDGPTETGQRYCVNSLSMRHEEDE</sequence>
<evidence type="ECO:0000256" key="3">
    <source>
        <dbReference type="ARBA" id="ARBA00012499"/>
    </source>
</evidence>